<name>A0A024P755_9BACI</name>
<dbReference type="OrthoDB" id="9796252at2"/>
<sequence length="159" mass="17733">MFQSTVYTGTKTKNYDLVIKQLTSLLEDEPDPIANLANASSLLNQFLEDVNWVGFYIWRKDQLVLGPFQGLPACVRIPSGKGVCGTAVSENKVQRIQDVHAFPGHIACDAASQSEIVIPIEKNGEIYGVLDIDSPSKNRFDEVDEEKLVEFVQTLQQYI</sequence>
<dbReference type="SUPFAM" id="SSF55781">
    <property type="entry name" value="GAF domain-like"/>
    <property type="match status" value="1"/>
</dbReference>
<dbReference type="PROSITE" id="PS01320">
    <property type="entry name" value="UPF0067"/>
    <property type="match status" value="1"/>
</dbReference>
<organism evidence="3 4">
    <name type="scientific">Halobacillus karajensis</name>
    <dbReference type="NCBI Taxonomy" id="195088"/>
    <lineage>
        <taxon>Bacteria</taxon>
        <taxon>Bacillati</taxon>
        <taxon>Bacillota</taxon>
        <taxon>Bacilli</taxon>
        <taxon>Bacillales</taxon>
        <taxon>Bacillaceae</taxon>
        <taxon>Halobacillus</taxon>
    </lineage>
</organism>
<feature type="domain" description="GAF" evidence="2">
    <location>
        <begin position="53"/>
        <end position="154"/>
    </location>
</feature>
<reference evidence="3 4" key="2">
    <citation type="submission" date="2014-05" db="EMBL/GenBank/DDBJ databases">
        <title>Draft genome sequence of Halobacillus karajensis HK-03.</title>
        <authorList>
            <person name="Khelaifia S."/>
            <person name="Croce O."/>
            <person name="Lagier J.C."/>
            <person name="Raoult D."/>
        </authorList>
    </citation>
    <scope>NUCLEOTIDE SEQUENCE [LARGE SCALE GENOMIC DNA]</scope>
    <source>
        <strain evidence="3 4">HD-03</strain>
    </source>
</reference>
<dbReference type="InterPro" id="IPR003018">
    <property type="entry name" value="GAF"/>
</dbReference>
<proteinExistence type="inferred from homology"/>
<keyword evidence="4" id="KW-1185">Reference proteome</keyword>
<dbReference type="FunFam" id="3.30.450.40:FF:000008">
    <property type="entry name" value="GAF domain-containing proteins"/>
    <property type="match status" value="1"/>
</dbReference>
<evidence type="ECO:0000313" key="3">
    <source>
        <dbReference type="EMBL" id="CDQ24670.1"/>
    </source>
</evidence>
<dbReference type="EMBL" id="CCDI010000003">
    <property type="protein sequence ID" value="CDQ24670.1"/>
    <property type="molecule type" value="Genomic_DNA"/>
</dbReference>
<dbReference type="AlphaFoldDB" id="A0A024P755"/>
<dbReference type="RefSeq" id="WP_035509669.1">
    <property type="nucleotide sequence ID" value="NZ_CCDH010000001.1"/>
</dbReference>
<evidence type="ECO:0000259" key="2">
    <source>
        <dbReference type="Pfam" id="PF01590"/>
    </source>
</evidence>
<evidence type="ECO:0000313" key="4">
    <source>
        <dbReference type="Proteomes" id="UP000028868"/>
    </source>
</evidence>
<comment type="similarity">
    <text evidence="1">Belongs to the free Met sulfoxide reductase family.</text>
</comment>
<dbReference type="InterPro" id="IPR051330">
    <property type="entry name" value="Phosphatase_reg/MetRdx"/>
</dbReference>
<dbReference type="PANTHER" id="PTHR21021:SF15">
    <property type="entry name" value="FREE METHIONINE-R-SULFOXIDE REDUCTASE"/>
    <property type="match status" value="1"/>
</dbReference>
<dbReference type="Pfam" id="PF01590">
    <property type="entry name" value="GAF"/>
    <property type="match status" value="1"/>
</dbReference>
<dbReference type="PANTHER" id="PTHR21021">
    <property type="entry name" value="GAF/PUTATIVE CYTOSKELETAL PROTEIN"/>
    <property type="match status" value="1"/>
</dbReference>
<gene>
    <name evidence="3" type="primary">msrC</name>
    <name evidence="3" type="ORF">BN983_02964</name>
</gene>
<dbReference type="InterPro" id="IPR029016">
    <property type="entry name" value="GAF-like_dom_sf"/>
</dbReference>
<dbReference type="InterPro" id="IPR000614">
    <property type="entry name" value="FRMsr_CS"/>
</dbReference>
<reference evidence="4" key="1">
    <citation type="submission" date="2014-03" db="EMBL/GenBank/DDBJ databases">
        <authorList>
            <person name="Urmite Genomes U."/>
        </authorList>
    </citation>
    <scope>NUCLEOTIDE SEQUENCE [LARGE SCALE GENOMIC DNA]</scope>
    <source>
        <strain evidence="4">HD-03</strain>
    </source>
</reference>
<dbReference type="GO" id="GO:0005829">
    <property type="term" value="C:cytosol"/>
    <property type="evidence" value="ECO:0007669"/>
    <property type="project" value="TreeGrafter"/>
</dbReference>
<dbReference type="Proteomes" id="UP000028868">
    <property type="component" value="Unassembled WGS sequence"/>
</dbReference>
<protein>
    <submittedName>
        <fullName evidence="3">Free methionine-R-sulfoxide reductase</fullName>
    </submittedName>
</protein>
<evidence type="ECO:0000256" key="1">
    <source>
        <dbReference type="ARBA" id="ARBA00038454"/>
    </source>
</evidence>
<dbReference type="GO" id="GO:0033745">
    <property type="term" value="F:L-methionine-(R)-S-oxide reductase activity"/>
    <property type="evidence" value="ECO:0007669"/>
    <property type="project" value="TreeGrafter"/>
</dbReference>
<accession>A0A024P755</accession>
<comment type="caution">
    <text evidence="3">The sequence shown here is derived from an EMBL/GenBank/DDBJ whole genome shotgun (WGS) entry which is preliminary data.</text>
</comment>
<dbReference type="Gene3D" id="3.30.450.40">
    <property type="match status" value="1"/>
</dbReference>